<reference evidence="1 2" key="1">
    <citation type="journal article" date="2014" name="Genome Announc.">
        <title>Draft Genome Sequence of the Carrageenan-Degrading Bacterium Cellulophaga sp. Strain KL-A, Isolated from Decaying Marine Algae.</title>
        <authorList>
            <person name="Shan D."/>
            <person name="Ying J."/>
            <person name="Li X."/>
            <person name="Gao Z."/>
            <person name="Wei G."/>
            <person name="Shao Z."/>
        </authorList>
    </citation>
    <scope>NUCLEOTIDE SEQUENCE [LARGE SCALE GENOMIC DNA]</scope>
    <source>
        <strain evidence="1 2">KL-A</strain>
    </source>
</reference>
<evidence type="ECO:0000313" key="2">
    <source>
        <dbReference type="Proteomes" id="UP000019275"/>
    </source>
</evidence>
<organism evidence="1 2">
    <name type="scientific">Cellulophaga geojensis KL-A</name>
    <dbReference type="NCBI Taxonomy" id="1328323"/>
    <lineage>
        <taxon>Bacteria</taxon>
        <taxon>Pseudomonadati</taxon>
        <taxon>Bacteroidota</taxon>
        <taxon>Flavobacteriia</taxon>
        <taxon>Flavobacteriales</taxon>
        <taxon>Flavobacteriaceae</taxon>
        <taxon>Cellulophaga</taxon>
    </lineage>
</organism>
<comment type="caution">
    <text evidence="1">The sequence shown here is derived from an EMBL/GenBank/DDBJ whole genome shotgun (WGS) entry which is preliminary data.</text>
</comment>
<accession>A0ABN0RJD3</accession>
<evidence type="ECO:0000313" key="1">
    <source>
        <dbReference type="EMBL" id="EWH10017.1"/>
    </source>
</evidence>
<proteinExistence type="predicted"/>
<sequence>DGGMPNFYAYTKDNNIWIDPLGLDVYKLTTRSDGWYPVYEKGKKDPTSYQKLKKGDTYKFGESKNSATRYPASKLDNGRINRSKATSVQVDANGKVRFDVNGNTIGAGLDVKPLTLGGSKKADHLLETQKIKDYYNKNGALPPGNKTFH</sequence>
<protein>
    <submittedName>
        <fullName evidence="1">Rhs family protein</fullName>
    </submittedName>
</protein>
<feature type="non-terminal residue" evidence="1">
    <location>
        <position position="1"/>
    </location>
</feature>
<gene>
    <name evidence="1" type="ORF">KLA_17017</name>
</gene>
<dbReference type="EMBL" id="ARZX01000044">
    <property type="protein sequence ID" value="EWH10017.1"/>
    <property type="molecule type" value="Genomic_DNA"/>
</dbReference>
<dbReference type="Proteomes" id="UP000019275">
    <property type="component" value="Unassembled WGS sequence"/>
</dbReference>
<keyword evidence="2" id="KW-1185">Reference proteome</keyword>
<name>A0ABN0RJD3_9FLAO</name>
<dbReference type="RefSeq" id="WP_200868418.1">
    <property type="nucleotide sequence ID" value="NZ_ARZX01000044.1"/>
</dbReference>